<protein>
    <recommendedName>
        <fullName evidence="3">BetI-type transcriptional repressor C-terminal domain-containing protein</fullName>
    </recommendedName>
</protein>
<dbReference type="EMBL" id="WIXK01000009">
    <property type="protein sequence ID" value="MQY43982.1"/>
    <property type="molecule type" value="Genomic_DNA"/>
</dbReference>
<keyword evidence="2" id="KW-1185">Reference proteome</keyword>
<dbReference type="SUPFAM" id="SSF48498">
    <property type="entry name" value="Tetracyclin repressor-like, C-terminal domain"/>
    <property type="match status" value="1"/>
</dbReference>
<dbReference type="RefSeq" id="WP_153548873.1">
    <property type="nucleotide sequence ID" value="NZ_WIXK01000009.1"/>
</dbReference>
<organism evidence="1 2">
    <name type="scientific">Tritonibacter aquimaris</name>
    <dbReference type="NCBI Taxonomy" id="2663379"/>
    <lineage>
        <taxon>Bacteria</taxon>
        <taxon>Pseudomonadati</taxon>
        <taxon>Pseudomonadota</taxon>
        <taxon>Alphaproteobacteria</taxon>
        <taxon>Rhodobacterales</taxon>
        <taxon>Paracoccaceae</taxon>
        <taxon>Tritonibacter</taxon>
    </lineage>
</organism>
<dbReference type="InterPro" id="IPR036271">
    <property type="entry name" value="Tet_transcr_reg_TetR-rel_C_sf"/>
</dbReference>
<comment type="caution">
    <text evidence="1">The sequence shown here is derived from an EMBL/GenBank/DDBJ whole genome shotgun (WGS) entry which is preliminary data.</text>
</comment>
<evidence type="ECO:0000313" key="1">
    <source>
        <dbReference type="EMBL" id="MQY43982.1"/>
    </source>
</evidence>
<accession>A0A844B0Z4</accession>
<evidence type="ECO:0000313" key="2">
    <source>
        <dbReference type="Proteomes" id="UP000436694"/>
    </source>
</evidence>
<proteinExistence type="predicted"/>
<gene>
    <name evidence="1" type="ORF">GG681_15150</name>
</gene>
<reference evidence="1 2" key="1">
    <citation type="submission" date="2019-10" db="EMBL/GenBank/DDBJ databases">
        <title>Epibacterium sp. nov., isolated from seawater.</title>
        <authorList>
            <person name="Zhang X."/>
            <person name="Li N."/>
        </authorList>
    </citation>
    <scope>NUCLEOTIDE SEQUENCE [LARGE SCALE GENOMIC DNA]</scope>
    <source>
        <strain evidence="1 2">SM1969</strain>
    </source>
</reference>
<dbReference type="AlphaFoldDB" id="A0A844B0Z4"/>
<evidence type="ECO:0008006" key="3">
    <source>
        <dbReference type="Google" id="ProtNLM"/>
    </source>
</evidence>
<dbReference type="Proteomes" id="UP000436694">
    <property type="component" value="Unassembled WGS sequence"/>
</dbReference>
<name>A0A844B0Z4_9RHOB</name>
<sequence>MFFEVFCPSFASDAFCAKIAGFFDRLGQDYAKQIRHLQAVGELRRTVEPETLGRTLLSMVDGMILHKGLFGQAQDKYLAMRQKMVSTVIRGLMPKFSAPTATPR</sequence>
<dbReference type="Gene3D" id="1.10.357.10">
    <property type="entry name" value="Tetracycline Repressor, domain 2"/>
    <property type="match status" value="1"/>
</dbReference>